<feature type="transmembrane region" description="Helical" evidence="1">
    <location>
        <begin position="55"/>
        <end position="78"/>
    </location>
</feature>
<organism evidence="4 5">
    <name type="scientific">Sphingomonas sanguinis</name>
    <dbReference type="NCBI Taxonomy" id="33051"/>
    <lineage>
        <taxon>Bacteria</taxon>
        <taxon>Pseudomonadati</taxon>
        <taxon>Pseudomonadota</taxon>
        <taxon>Alphaproteobacteria</taxon>
        <taxon>Sphingomonadales</taxon>
        <taxon>Sphingomonadaceae</taxon>
        <taxon>Sphingomonas</taxon>
    </lineage>
</organism>
<feature type="domain" description="SGNH" evidence="3">
    <location>
        <begin position="429"/>
        <end position="637"/>
    </location>
</feature>
<dbReference type="Pfam" id="PF19040">
    <property type="entry name" value="SGNH"/>
    <property type="match status" value="1"/>
</dbReference>
<keyword evidence="4" id="KW-0012">Acyltransferase</keyword>
<keyword evidence="1" id="KW-0472">Membrane</keyword>
<proteinExistence type="predicted"/>
<evidence type="ECO:0000313" key="5">
    <source>
        <dbReference type="Proteomes" id="UP001292182"/>
    </source>
</evidence>
<feature type="transmembrane region" description="Helical" evidence="1">
    <location>
        <begin position="188"/>
        <end position="208"/>
    </location>
</feature>
<feature type="transmembrane region" description="Helical" evidence="1">
    <location>
        <begin position="317"/>
        <end position="335"/>
    </location>
</feature>
<keyword evidence="5" id="KW-1185">Reference proteome</keyword>
<dbReference type="RefSeq" id="WP_322539039.1">
    <property type="nucleotide sequence ID" value="NZ_JAOBTW010000007.1"/>
</dbReference>
<dbReference type="Proteomes" id="UP001292182">
    <property type="component" value="Unassembled WGS sequence"/>
</dbReference>
<dbReference type="PANTHER" id="PTHR23028:SF53">
    <property type="entry name" value="ACYL_TRANSF_3 DOMAIN-CONTAINING PROTEIN"/>
    <property type="match status" value="1"/>
</dbReference>
<protein>
    <submittedName>
        <fullName evidence="4">Acyltransferase</fullName>
    </submittedName>
</protein>
<feature type="transmembrane region" description="Helical" evidence="1">
    <location>
        <begin position="347"/>
        <end position="365"/>
    </location>
</feature>
<keyword evidence="1" id="KW-1133">Transmembrane helix</keyword>
<dbReference type="InterPro" id="IPR050879">
    <property type="entry name" value="Acyltransferase_3"/>
</dbReference>
<dbReference type="Pfam" id="PF01757">
    <property type="entry name" value="Acyl_transf_3"/>
    <property type="match status" value="1"/>
</dbReference>
<dbReference type="EMBL" id="JAOBTW010000007">
    <property type="protein sequence ID" value="MDZ7281818.1"/>
    <property type="molecule type" value="Genomic_DNA"/>
</dbReference>
<name>A0ABU5LPE4_9SPHN</name>
<dbReference type="InterPro" id="IPR043968">
    <property type="entry name" value="SGNH"/>
</dbReference>
<evidence type="ECO:0000259" key="2">
    <source>
        <dbReference type="Pfam" id="PF01757"/>
    </source>
</evidence>
<accession>A0ABU5LPE4</accession>
<feature type="transmembrane region" description="Helical" evidence="1">
    <location>
        <begin position="254"/>
        <end position="270"/>
    </location>
</feature>
<feature type="transmembrane region" description="Helical" evidence="1">
    <location>
        <begin position="162"/>
        <end position="181"/>
    </location>
</feature>
<dbReference type="SUPFAM" id="SSF52266">
    <property type="entry name" value="SGNH hydrolase"/>
    <property type="match status" value="1"/>
</dbReference>
<feature type="transmembrane region" description="Helical" evidence="1">
    <location>
        <begin position="282"/>
        <end position="305"/>
    </location>
</feature>
<evidence type="ECO:0000313" key="4">
    <source>
        <dbReference type="EMBL" id="MDZ7281818.1"/>
    </source>
</evidence>
<comment type="caution">
    <text evidence="4">The sequence shown here is derived from an EMBL/GenBank/DDBJ whole genome shotgun (WGS) entry which is preliminary data.</text>
</comment>
<feature type="domain" description="Acyltransferase 3" evidence="2">
    <location>
        <begin position="32"/>
        <end position="356"/>
    </location>
</feature>
<reference evidence="5" key="1">
    <citation type="submission" date="2023-07" db="EMBL/GenBank/DDBJ databases">
        <title>Whole genome sequence analysis of rice epiphytic Sphingomonas sanguinis OsEp_Plm_15B2.</title>
        <authorList>
            <person name="Sahu K.P."/>
            <person name="Asharani P."/>
            <person name="Reddy B."/>
            <person name="Kumar A."/>
        </authorList>
    </citation>
    <scope>NUCLEOTIDE SEQUENCE [LARGE SCALE GENOMIC DNA]</scope>
    <source>
        <strain evidence="5">OsEp_Plm_15B2</strain>
    </source>
</reference>
<feature type="transmembrane region" description="Helical" evidence="1">
    <location>
        <begin position="99"/>
        <end position="118"/>
    </location>
</feature>
<evidence type="ECO:0000256" key="1">
    <source>
        <dbReference type="SAM" id="Phobius"/>
    </source>
</evidence>
<feature type="transmembrane region" description="Helical" evidence="1">
    <location>
        <begin position="377"/>
        <end position="398"/>
    </location>
</feature>
<dbReference type="InterPro" id="IPR002656">
    <property type="entry name" value="Acyl_transf_3_dom"/>
</dbReference>
<keyword evidence="1" id="KW-0812">Transmembrane</keyword>
<dbReference type="GO" id="GO:0016746">
    <property type="term" value="F:acyltransferase activity"/>
    <property type="evidence" value="ECO:0007669"/>
    <property type="project" value="UniProtKB-KW"/>
</dbReference>
<gene>
    <name evidence="4" type="ORF">N4G62_07240</name>
</gene>
<dbReference type="PANTHER" id="PTHR23028">
    <property type="entry name" value="ACETYLTRANSFERASE"/>
    <property type="match status" value="1"/>
</dbReference>
<keyword evidence="4" id="KW-0808">Transferase</keyword>
<sequence length="653" mass="71338">MSLRKWGSGATLAAASHGDHGAAVRHARGFRADIEGLRALAVVPILFNHVRVHGFLGGFIGVDIFFVISGYLITGILVRDMAAGRYSIAGFYRRRVLRIFPALFALLVAVSVLSFIALTPTELAAYGQSLAATILFASNIQFYGDTGYFTAVAGSRPLLHTWSLAVEEQFYLVWPLLIAWLMRRRAGLVPVIAALILLSFAASVWMVATDMPAAFYLIPFRFWELAAGGLLAVGTTPAALRSIPPRAARIGREVFGLAGLIAILWCIRFFKEPLDFPGLNALPAVLGTVAVIATGPDTLVGRLLALRPVRWIGLISYSLYLWHWPVIVFAKLWLFLPQTAATMAGEIGVSLVLAVLSYHLFEVRLRRPLEGLSTRRVLMGAAMVMAVGLTFAGVLIAGRGFPDRFEPRRAALGQVLDRDEEASYRRGSCFVLDGGRFDDRTCLARHAPGPTILLVGDSVAAHLWPGFAADAGGFDIRQATMIGCTPKLFPDMPWLLCSRFFGDLLTRWAPAHHPAAVMLAGNWHDKDVAMIRRTMVAERARGQRVIVIGPMPRYTSALPRLLFFDPSGQRARASLEEGLWSLDDAMAAAVREGGGTYISPLRLLCPDRRCRVVTRQGVPMQFDNVHLTREGSVEAVAAMMPAIRAAMRQKPAS</sequence>
<evidence type="ECO:0000259" key="3">
    <source>
        <dbReference type="Pfam" id="PF19040"/>
    </source>
</evidence>